<organism evidence="3 4">
    <name type="scientific">Dendrobium chrysotoxum</name>
    <name type="common">Orchid</name>
    <dbReference type="NCBI Taxonomy" id="161865"/>
    <lineage>
        <taxon>Eukaryota</taxon>
        <taxon>Viridiplantae</taxon>
        <taxon>Streptophyta</taxon>
        <taxon>Embryophyta</taxon>
        <taxon>Tracheophyta</taxon>
        <taxon>Spermatophyta</taxon>
        <taxon>Magnoliopsida</taxon>
        <taxon>Liliopsida</taxon>
        <taxon>Asparagales</taxon>
        <taxon>Orchidaceae</taxon>
        <taxon>Epidendroideae</taxon>
        <taxon>Malaxideae</taxon>
        <taxon>Dendrobiinae</taxon>
        <taxon>Dendrobium</taxon>
    </lineage>
</organism>
<accession>A0AAV7FG60</accession>
<evidence type="ECO:0000259" key="2">
    <source>
        <dbReference type="Pfam" id="PF00266"/>
    </source>
</evidence>
<dbReference type="Gene3D" id="3.40.640.10">
    <property type="entry name" value="Type I PLP-dependent aspartate aminotransferase-like (Major domain)"/>
    <property type="match status" value="1"/>
</dbReference>
<dbReference type="Pfam" id="PF00266">
    <property type="entry name" value="Aminotran_5"/>
    <property type="match status" value="1"/>
</dbReference>
<protein>
    <recommendedName>
        <fullName evidence="2">Aminotransferase class V domain-containing protein</fullName>
    </recommendedName>
</protein>
<dbReference type="PANTHER" id="PTHR43586:SF8">
    <property type="entry name" value="CYSTEINE DESULFURASE 1, CHLOROPLASTIC"/>
    <property type="match status" value="1"/>
</dbReference>
<dbReference type="SUPFAM" id="SSF53383">
    <property type="entry name" value="PLP-dependent transferases"/>
    <property type="match status" value="1"/>
</dbReference>
<reference evidence="3 4" key="1">
    <citation type="journal article" date="2021" name="Hortic Res">
        <title>Chromosome-scale assembly of the Dendrobium chrysotoxum genome enhances the understanding of orchid evolution.</title>
        <authorList>
            <person name="Zhang Y."/>
            <person name="Zhang G.Q."/>
            <person name="Zhang D."/>
            <person name="Liu X.D."/>
            <person name="Xu X.Y."/>
            <person name="Sun W.H."/>
            <person name="Yu X."/>
            <person name="Zhu X."/>
            <person name="Wang Z.W."/>
            <person name="Zhao X."/>
            <person name="Zhong W.Y."/>
            <person name="Chen H."/>
            <person name="Yin W.L."/>
            <person name="Huang T."/>
            <person name="Niu S.C."/>
            <person name="Liu Z.J."/>
        </authorList>
    </citation>
    <scope>NUCLEOTIDE SEQUENCE [LARGE SCALE GENOMIC DNA]</scope>
    <source>
        <strain evidence="3">Lindl</strain>
    </source>
</reference>
<evidence type="ECO:0000313" key="3">
    <source>
        <dbReference type="EMBL" id="KAH0433185.1"/>
    </source>
</evidence>
<sequence>MKSMKFCEMEVISSHNINGSSSSFLHSSKAKEGKDKLAWLRSQLIGEDVKLEAPFGNRRLTYADHTATGRSLLSLENYITKHVLPFYGNTHTSDSFVGQRTTRMVMEATAYVKKCIRAGPETAVIFCGSGATAAIKRLQEVMGIVIPSHLKGRENAALTEEERWVVFLGPWEHHSNLLSWRQTAADVVEIGVDGRTGLLDMEQLEVELDRTKCANRRMLGSFSACSNVTGILCDTRALARLLHQYGAFACFDFATSGPYVEIDMGSEDSERYDAVFLSPHKFVGGPGSPGILVMNKALYQHRSLPPSTCGGGVVAYVNGFNPNDTLYYDDIEEREEAGTPPIIQKIRTALAFRVKEFIGYDVIDRCETFFIEAAFKRFLPNPNIHILGNLEVKRLAILSFLIFPADNGESKEESANGKKTTEKPLNGRFVAKLLNDLFGIQARGGCSCAGPYGHYLLGIDESFSLGIRSLIQKGYKGLKPGWTRVSFSYYMTMEEFQFILSAIDFIAANGHRFLSLYDFDWKTGDWKYGMPLMPNYLIGMKKGKLKALYFQSRKRSVSRKFAKYLKRAVKIVASLPEKPCAKKVPEEVDYNLIYFKI</sequence>
<comment type="caution">
    <text evidence="3">The sequence shown here is derived from an EMBL/GenBank/DDBJ whole genome shotgun (WGS) entry which is preliminary data.</text>
</comment>
<dbReference type="InterPro" id="IPR015422">
    <property type="entry name" value="PyrdxlP-dep_Trfase_small"/>
</dbReference>
<gene>
    <name evidence="3" type="ORF">IEQ34_027082</name>
</gene>
<proteinExistence type="predicted"/>
<dbReference type="PANTHER" id="PTHR43586">
    <property type="entry name" value="CYSTEINE DESULFURASE"/>
    <property type="match status" value="1"/>
</dbReference>
<dbReference type="EMBL" id="JAGFBR010000820">
    <property type="protein sequence ID" value="KAH0433185.1"/>
    <property type="molecule type" value="Genomic_DNA"/>
</dbReference>
<dbReference type="Gene3D" id="3.90.1150.10">
    <property type="entry name" value="Aspartate Aminotransferase, domain 1"/>
    <property type="match status" value="1"/>
</dbReference>
<dbReference type="InterPro" id="IPR015421">
    <property type="entry name" value="PyrdxlP-dep_Trfase_major"/>
</dbReference>
<dbReference type="InterPro" id="IPR000192">
    <property type="entry name" value="Aminotrans_V_dom"/>
</dbReference>
<feature type="domain" description="Aminotransferase class V" evidence="2">
    <location>
        <begin position="62"/>
        <end position="496"/>
    </location>
</feature>
<dbReference type="Proteomes" id="UP000775213">
    <property type="component" value="Unassembled WGS sequence"/>
</dbReference>
<keyword evidence="1" id="KW-0663">Pyridoxal phosphate</keyword>
<dbReference type="InterPro" id="IPR015424">
    <property type="entry name" value="PyrdxlP-dep_Trfase"/>
</dbReference>
<evidence type="ECO:0000256" key="1">
    <source>
        <dbReference type="ARBA" id="ARBA00022898"/>
    </source>
</evidence>
<name>A0AAV7FG60_DENCH</name>
<keyword evidence="4" id="KW-1185">Reference proteome</keyword>
<evidence type="ECO:0000313" key="4">
    <source>
        <dbReference type="Proteomes" id="UP000775213"/>
    </source>
</evidence>
<dbReference type="AlphaFoldDB" id="A0AAV7FG60"/>